<evidence type="ECO:0008006" key="3">
    <source>
        <dbReference type="Google" id="ProtNLM"/>
    </source>
</evidence>
<reference evidence="1 2" key="1">
    <citation type="submission" date="2019-06" db="EMBL/GenBank/DDBJ databases">
        <title>Genomics analysis of Aphanomyces spp. identifies a new class of oomycete effector associated with host adaptation.</title>
        <authorList>
            <person name="Gaulin E."/>
        </authorList>
    </citation>
    <scope>NUCLEOTIDE SEQUENCE [LARGE SCALE GENOMIC DNA]</scope>
    <source>
        <strain evidence="1 2">E</strain>
    </source>
</reference>
<evidence type="ECO:0000313" key="1">
    <source>
        <dbReference type="EMBL" id="KAF0705961.1"/>
    </source>
</evidence>
<evidence type="ECO:0000313" key="2">
    <source>
        <dbReference type="Proteomes" id="UP000469452"/>
    </source>
</evidence>
<proteinExistence type="predicted"/>
<comment type="caution">
    <text evidence="1">The sequence shown here is derived from an EMBL/GenBank/DDBJ whole genome shotgun (WGS) entry which is preliminary data.</text>
</comment>
<sequence>MELSASSSGSDVGDALAWEDASMVSERSDQQRRNSSKQWTSVMQFGSFHDAKDYLNISTSFRYKHSRNYKSSDVRKVYVYVCCSHLECPHELRIVAAQSYANLEDSGLEHATEQDDDSSGIHPQVRPEIDRYLRCGFTPKKLEVELHHVHRDNPDVLNKLPTRTQIKTRRAWIGRTKSGGWEISNLADLITWGQAHLCATKESFFDREETFVYEDFIELDNAYRHKLIVLDIIEGTFTSDSVESTYAGLVVTSRQNMWNIAWARNRQGDSLAIATDGTYKLHFGGWTLIDLGAVYTRYTSGSFRHRFLPWTYIFVRAECEEVYFKLFDVTATKFEEFFDTNLVPATASIDHTPYIYAAFVRKWPNVHVVSCYVHMKRNVHKHKKLLRESNNYSRVKADIERMWLARSHHQFHVIAAICLSEWMVDLGEIELSTWFRDVYLSPPWDQWFSTASNCPGVMPHQQHIESHHKSIKIVCAHELRATTSVVLEHTLPRVLVSDGLEINTSPDLWDESPVSTTILEKAALLVEQVNHLHQGTASTVLFNSTTHMRKKITSTRSKR</sequence>
<gene>
    <name evidence="1" type="ORF">AaE_014309</name>
</gene>
<organism evidence="1 2">
    <name type="scientific">Aphanomyces astaci</name>
    <name type="common">Crayfish plague agent</name>
    <dbReference type="NCBI Taxonomy" id="112090"/>
    <lineage>
        <taxon>Eukaryota</taxon>
        <taxon>Sar</taxon>
        <taxon>Stramenopiles</taxon>
        <taxon>Oomycota</taxon>
        <taxon>Saprolegniomycetes</taxon>
        <taxon>Saprolegniales</taxon>
        <taxon>Verrucalvaceae</taxon>
        <taxon>Aphanomyces</taxon>
    </lineage>
</organism>
<dbReference type="EMBL" id="VJMI01019953">
    <property type="protein sequence ID" value="KAF0705961.1"/>
    <property type="molecule type" value="Genomic_DNA"/>
</dbReference>
<accession>A0A6A4Z7V0</accession>
<name>A0A6A4Z7V0_APHAT</name>
<dbReference type="VEuPathDB" id="FungiDB:H257_15461"/>
<dbReference type="AlphaFoldDB" id="A0A6A4Z7V0"/>
<protein>
    <recommendedName>
        <fullName evidence="3">MULE transposase domain-containing protein</fullName>
    </recommendedName>
</protein>
<dbReference type="Proteomes" id="UP000469452">
    <property type="component" value="Unassembled WGS sequence"/>
</dbReference>